<comment type="caution">
    <text evidence="1">The sequence shown here is derived from an EMBL/GenBank/DDBJ whole genome shotgun (WGS) entry which is preliminary data.</text>
</comment>
<sequence length="99" mass="10864">MSLKAITIADDDSLVGHLDPGPVDLLLCLGDLWDMSLEKAHARYQPEAAFGVKGNHDSDAPFPSLIQPVHCTVKRIGDLTIGGFNGSWRYKPRGHHLFD</sequence>
<keyword evidence="2" id="KW-1185">Reference proteome</keyword>
<accession>A0ABT3FSH3</accession>
<dbReference type="InterPro" id="IPR029052">
    <property type="entry name" value="Metallo-depent_PP-like"/>
</dbReference>
<protein>
    <recommendedName>
        <fullName evidence="3">Calcineurin-like phosphoesterase domain-containing protein</fullName>
    </recommendedName>
</protein>
<proteinExistence type="predicted"/>
<dbReference type="Proteomes" id="UP001207930">
    <property type="component" value="Unassembled WGS sequence"/>
</dbReference>
<dbReference type="Gene3D" id="3.60.21.10">
    <property type="match status" value="1"/>
</dbReference>
<dbReference type="RefSeq" id="WP_264502487.1">
    <property type="nucleotide sequence ID" value="NZ_JAPDDS010000010.1"/>
</dbReference>
<evidence type="ECO:0000313" key="1">
    <source>
        <dbReference type="EMBL" id="MCW1886531.1"/>
    </source>
</evidence>
<dbReference type="SUPFAM" id="SSF56300">
    <property type="entry name" value="Metallo-dependent phosphatases"/>
    <property type="match status" value="1"/>
</dbReference>
<organism evidence="1 2">
    <name type="scientific">Luteolibacter flavescens</name>
    <dbReference type="NCBI Taxonomy" id="1859460"/>
    <lineage>
        <taxon>Bacteria</taxon>
        <taxon>Pseudomonadati</taxon>
        <taxon>Verrucomicrobiota</taxon>
        <taxon>Verrucomicrobiia</taxon>
        <taxon>Verrucomicrobiales</taxon>
        <taxon>Verrucomicrobiaceae</taxon>
        <taxon>Luteolibacter</taxon>
    </lineage>
</organism>
<evidence type="ECO:0008006" key="3">
    <source>
        <dbReference type="Google" id="ProtNLM"/>
    </source>
</evidence>
<name>A0ABT3FSH3_9BACT</name>
<evidence type="ECO:0000313" key="2">
    <source>
        <dbReference type="Proteomes" id="UP001207930"/>
    </source>
</evidence>
<gene>
    <name evidence="1" type="ORF">OKA04_17465</name>
</gene>
<reference evidence="1 2" key="1">
    <citation type="submission" date="2022-10" db="EMBL/GenBank/DDBJ databases">
        <title>Luteolibacter flavescens strain MCCC 1K03193, whole genome shotgun sequencing project.</title>
        <authorList>
            <person name="Zhao G."/>
            <person name="Shen L."/>
        </authorList>
    </citation>
    <scope>NUCLEOTIDE SEQUENCE [LARGE SCALE GENOMIC DNA]</scope>
    <source>
        <strain evidence="1 2">MCCC 1K03193</strain>
    </source>
</reference>
<dbReference type="EMBL" id="JAPDDS010000010">
    <property type="protein sequence ID" value="MCW1886531.1"/>
    <property type="molecule type" value="Genomic_DNA"/>
</dbReference>